<feature type="non-terminal residue" evidence="1">
    <location>
        <position position="64"/>
    </location>
</feature>
<dbReference type="OrthoDB" id="3662117at2759"/>
<sequence>IPISHLGTIFANQTSDRSQCIPESGVEYCTCVFECGNGVWTCLSGQLRFESGCKKYCHAGECDG</sequence>
<protein>
    <submittedName>
        <fullName evidence="1">Uncharacterized protein</fullName>
    </submittedName>
</protein>
<dbReference type="EMBL" id="ML978200">
    <property type="protein sequence ID" value="KAF2029484.1"/>
    <property type="molecule type" value="Genomic_DNA"/>
</dbReference>
<accession>A0A9P4H961</accession>
<dbReference type="Proteomes" id="UP000799777">
    <property type="component" value="Unassembled WGS sequence"/>
</dbReference>
<organism evidence="1 2">
    <name type="scientific">Setomelanomma holmii</name>
    <dbReference type="NCBI Taxonomy" id="210430"/>
    <lineage>
        <taxon>Eukaryota</taxon>
        <taxon>Fungi</taxon>
        <taxon>Dikarya</taxon>
        <taxon>Ascomycota</taxon>
        <taxon>Pezizomycotina</taxon>
        <taxon>Dothideomycetes</taxon>
        <taxon>Pleosporomycetidae</taxon>
        <taxon>Pleosporales</taxon>
        <taxon>Pleosporineae</taxon>
        <taxon>Phaeosphaeriaceae</taxon>
        <taxon>Setomelanomma</taxon>
    </lineage>
</organism>
<reference evidence="1" key="1">
    <citation type="journal article" date="2020" name="Stud. Mycol.">
        <title>101 Dothideomycetes genomes: a test case for predicting lifestyles and emergence of pathogens.</title>
        <authorList>
            <person name="Haridas S."/>
            <person name="Albert R."/>
            <person name="Binder M."/>
            <person name="Bloem J."/>
            <person name="Labutti K."/>
            <person name="Salamov A."/>
            <person name="Andreopoulos B."/>
            <person name="Baker S."/>
            <person name="Barry K."/>
            <person name="Bills G."/>
            <person name="Bluhm B."/>
            <person name="Cannon C."/>
            <person name="Castanera R."/>
            <person name="Culley D."/>
            <person name="Daum C."/>
            <person name="Ezra D."/>
            <person name="Gonzalez J."/>
            <person name="Henrissat B."/>
            <person name="Kuo A."/>
            <person name="Liang C."/>
            <person name="Lipzen A."/>
            <person name="Lutzoni F."/>
            <person name="Magnuson J."/>
            <person name="Mondo S."/>
            <person name="Nolan M."/>
            <person name="Ohm R."/>
            <person name="Pangilinan J."/>
            <person name="Park H.-J."/>
            <person name="Ramirez L."/>
            <person name="Alfaro M."/>
            <person name="Sun H."/>
            <person name="Tritt A."/>
            <person name="Yoshinaga Y."/>
            <person name="Zwiers L.-H."/>
            <person name="Turgeon B."/>
            <person name="Goodwin S."/>
            <person name="Spatafora J."/>
            <person name="Crous P."/>
            <person name="Grigoriev I."/>
        </authorList>
    </citation>
    <scope>NUCLEOTIDE SEQUENCE</scope>
    <source>
        <strain evidence="1">CBS 110217</strain>
    </source>
</reference>
<feature type="non-terminal residue" evidence="1">
    <location>
        <position position="1"/>
    </location>
</feature>
<gene>
    <name evidence="1" type="ORF">EK21DRAFT_25248</name>
</gene>
<comment type="caution">
    <text evidence="1">The sequence shown here is derived from an EMBL/GenBank/DDBJ whole genome shotgun (WGS) entry which is preliminary data.</text>
</comment>
<keyword evidence="2" id="KW-1185">Reference proteome</keyword>
<proteinExistence type="predicted"/>
<evidence type="ECO:0000313" key="1">
    <source>
        <dbReference type="EMBL" id="KAF2029484.1"/>
    </source>
</evidence>
<evidence type="ECO:0000313" key="2">
    <source>
        <dbReference type="Proteomes" id="UP000799777"/>
    </source>
</evidence>
<name>A0A9P4H961_9PLEO</name>
<dbReference type="AlphaFoldDB" id="A0A9P4H961"/>